<dbReference type="RefSeq" id="WP_016657984.1">
    <property type="nucleotide sequence ID" value="NZ_KE340355.1"/>
</dbReference>
<sequence>MKKLALLLGSALMLGACAHQQTAPTAQNATKGILLCELGELCPVIKVNWNAEDKSQVQLHIYLDNPASYYDIKAVVFNNGQISYAYKPSSTNQEFTRGFYRSGVTIDTPPNLMAKLKGTPAASMNIITNKGEIKRYIYKDGKASSAYAQFVQAYTD</sequence>
<dbReference type="PATRIC" id="fig|421052.3.peg.3556"/>
<accession>S3N6K3</accession>
<evidence type="ECO:0000313" key="2">
    <source>
        <dbReference type="EMBL" id="EPF69884.1"/>
    </source>
</evidence>
<gene>
    <name evidence="2" type="ORF">F945_03633</name>
</gene>
<evidence type="ECO:0000256" key="1">
    <source>
        <dbReference type="SAM" id="SignalP"/>
    </source>
</evidence>
<dbReference type="Proteomes" id="UP000014568">
    <property type="component" value="Unassembled WGS sequence"/>
</dbReference>
<name>S3N6K3_9GAMM</name>
<comment type="caution">
    <text evidence="2">The sequence shown here is derived from an EMBL/GenBank/DDBJ whole genome shotgun (WGS) entry which is preliminary data.</text>
</comment>
<dbReference type="PROSITE" id="PS51257">
    <property type="entry name" value="PROKAR_LIPOPROTEIN"/>
    <property type="match status" value="1"/>
</dbReference>
<dbReference type="OrthoDB" id="6704491at2"/>
<dbReference type="eggNOG" id="ENOG5031RIM">
    <property type="taxonomic scope" value="Bacteria"/>
</dbReference>
<dbReference type="EMBL" id="ATGI01000042">
    <property type="protein sequence ID" value="EPF69884.1"/>
    <property type="molecule type" value="Genomic_DNA"/>
</dbReference>
<evidence type="ECO:0000313" key="3">
    <source>
        <dbReference type="Proteomes" id="UP000014568"/>
    </source>
</evidence>
<keyword evidence="3" id="KW-1185">Reference proteome</keyword>
<feature type="signal peptide" evidence="1">
    <location>
        <begin position="1"/>
        <end position="18"/>
    </location>
</feature>
<feature type="chain" id="PRO_5004512294" description="Lipoprotein" evidence="1">
    <location>
        <begin position="19"/>
        <end position="156"/>
    </location>
</feature>
<proteinExistence type="predicted"/>
<keyword evidence="1" id="KW-0732">Signal</keyword>
<organism evidence="2 3">
    <name type="scientific">Acinetobacter rudis CIP 110305</name>
    <dbReference type="NCBI Taxonomy" id="421052"/>
    <lineage>
        <taxon>Bacteria</taxon>
        <taxon>Pseudomonadati</taxon>
        <taxon>Pseudomonadota</taxon>
        <taxon>Gammaproteobacteria</taxon>
        <taxon>Moraxellales</taxon>
        <taxon>Moraxellaceae</taxon>
        <taxon>Acinetobacter</taxon>
    </lineage>
</organism>
<protein>
    <recommendedName>
        <fullName evidence="4">Lipoprotein</fullName>
    </recommendedName>
</protein>
<reference evidence="2 3" key="1">
    <citation type="submission" date="2013-06" db="EMBL/GenBank/DDBJ databases">
        <title>The Genome Sequence of Acinetobacter rudis CIP 110305.</title>
        <authorList>
            <consortium name="The Broad Institute Genome Sequencing Platform"/>
            <consortium name="The Broad Institute Genome Sequencing Center for Infectious Disease"/>
            <person name="Cerqueira G."/>
            <person name="Feldgarden M."/>
            <person name="Courvalin P."/>
            <person name="Perichon B."/>
            <person name="Grillot-Courvalin C."/>
            <person name="Clermont D."/>
            <person name="Rocha E."/>
            <person name="Yoon E.-J."/>
            <person name="Nemec A."/>
            <person name="Young S.K."/>
            <person name="Zeng Q."/>
            <person name="Gargeya S."/>
            <person name="Fitzgerald M."/>
            <person name="Abouelleil A."/>
            <person name="Alvarado L."/>
            <person name="Berlin A.M."/>
            <person name="Chapman S.B."/>
            <person name="Dewar J."/>
            <person name="Goldberg J."/>
            <person name="Griggs A."/>
            <person name="Gujja S."/>
            <person name="Hansen M."/>
            <person name="Howarth C."/>
            <person name="Imamovic A."/>
            <person name="Larimer J."/>
            <person name="McCowan C."/>
            <person name="Murphy C."/>
            <person name="Pearson M."/>
            <person name="Priest M."/>
            <person name="Roberts A."/>
            <person name="Saif S."/>
            <person name="Shea T."/>
            <person name="Sykes S."/>
            <person name="Wortman J."/>
            <person name="Nusbaum C."/>
            <person name="Birren B."/>
        </authorList>
    </citation>
    <scope>NUCLEOTIDE SEQUENCE [LARGE SCALE GENOMIC DNA]</scope>
    <source>
        <strain evidence="2 3">CIP 110305</strain>
    </source>
</reference>
<dbReference type="AlphaFoldDB" id="S3N6K3"/>
<dbReference type="HOGENOM" id="CLU_138970_0_0_6"/>
<evidence type="ECO:0008006" key="4">
    <source>
        <dbReference type="Google" id="ProtNLM"/>
    </source>
</evidence>
<dbReference type="STRING" id="632955.GCA_000829675_00478"/>